<evidence type="ECO:0000256" key="5">
    <source>
        <dbReference type="ARBA" id="ARBA00023239"/>
    </source>
</evidence>
<dbReference type="AlphaFoldDB" id="A0A7I8VF74"/>
<name>A0A7I8VF74_9ANNE</name>
<protein>
    <submittedName>
        <fullName evidence="10">DgyrCDS3857</fullName>
    </submittedName>
</protein>
<organism evidence="10 11">
    <name type="scientific">Dimorphilus gyrociliatus</name>
    <dbReference type="NCBI Taxonomy" id="2664684"/>
    <lineage>
        <taxon>Eukaryota</taxon>
        <taxon>Metazoa</taxon>
        <taxon>Spiralia</taxon>
        <taxon>Lophotrochozoa</taxon>
        <taxon>Annelida</taxon>
        <taxon>Polychaeta</taxon>
        <taxon>Polychaeta incertae sedis</taxon>
        <taxon>Dinophilidae</taxon>
        <taxon>Dimorphilus</taxon>
    </lineage>
</organism>
<dbReference type="SUPFAM" id="SSF51419">
    <property type="entry name" value="PLP-binding barrel"/>
    <property type="match status" value="1"/>
</dbReference>
<sequence length="437" mass="49031">MKLNEHIVKGIEKDISPFYYYDLKVLEETLMTVKNESSKYNYKVHYAVKANFNPKIMRLISNYGFGADCVSGNEIIHALKMGFSSNDIVLAGVGKTDREIRLALENNIFCLNVESLEELKIINNIALDMGKFAPVALRLNPNINAKTHHYITTGLSENKFGIPLTMLDNILDEIQTMDNIYLKGLHFHIGSQITDLTVYEDLCKQVNEIQIDLEKRNINLDHINVGGGLGINYNNPDDSEAYNVSNYFALFDKYLDKRPNQSLHFEIGRSIVGTCGSLITKVLFVKKGIQTDFVVVDAGMTELIRPALYQSYHQINNLSSLDESCRYHVVGPICESSDCFGKNIILPKTRRGDIIAIRSAGAYGQVMSSRYNLRSTAPALYSDGTKVGFDDKQLFPDSIFTDKDHFLTPARAARMKPTAGVWLASRVPGSWIQADLC</sequence>
<dbReference type="InterPro" id="IPR022653">
    <property type="entry name" value="De-COase2_pyr-phos_BS"/>
</dbReference>
<reference evidence="10 11" key="1">
    <citation type="submission" date="2020-08" db="EMBL/GenBank/DDBJ databases">
        <authorList>
            <person name="Hejnol A."/>
        </authorList>
    </citation>
    <scope>NUCLEOTIDE SEQUENCE [LARGE SCALE GENOMIC DNA]</scope>
</reference>
<dbReference type="EMBL" id="CAJFCJ010000005">
    <property type="protein sequence ID" value="CAD5114816.1"/>
    <property type="molecule type" value="Genomic_DNA"/>
</dbReference>
<comment type="cofactor">
    <cofactor evidence="1 7">
        <name>pyridoxal 5'-phosphate</name>
        <dbReference type="ChEBI" id="CHEBI:597326"/>
    </cofactor>
</comment>
<dbReference type="SUPFAM" id="SSF50621">
    <property type="entry name" value="Alanine racemase C-terminal domain-like"/>
    <property type="match status" value="1"/>
</dbReference>
<dbReference type="CDD" id="cd06828">
    <property type="entry name" value="PLPDE_III_DapDC"/>
    <property type="match status" value="1"/>
</dbReference>
<comment type="caution">
    <text evidence="10">The sequence shown here is derived from an EMBL/GenBank/DDBJ whole genome shotgun (WGS) entry which is preliminary data.</text>
</comment>
<dbReference type="NCBIfam" id="TIGR01048">
    <property type="entry name" value="lysA"/>
    <property type="match status" value="1"/>
</dbReference>
<dbReference type="GO" id="GO:0008836">
    <property type="term" value="F:diaminopimelate decarboxylase activity"/>
    <property type="evidence" value="ECO:0007669"/>
    <property type="project" value="InterPro"/>
</dbReference>
<dbReference type="PRINTS" id="PR01179">
    <property type="entry name" value="ODADCRBXLASE"/>
</dbReference>
<dbReference type="InterPro" id="IPR029066">
    <property type="entry name" value="PLP-binding_barrel"/>
</dbReference>
<evidence type="ECO:0000256" key="2">
    <source>
        <dbReference type="ARBA" id="ARBA00008872"/>
    </source>
</evidence>
<dbReference type="OrthoDB" id="5034579at2759"/>
<dbReference type="InterPro" id="IPR009006">
    <property type="entry name" value="Ala_racemase/Decarboxylase_C"/>
</dbReference>
<dbReference type="InterPro" id="IPR022643">
    <property type="entry name" value="De-COase2_C"/>
</dbReference>
<dbReference type="FunFam" id="3.20.20.10:FF:000003">
    <property type="entry name" value="Diaminopimelate decarboxylase"/>
    <property type="match status" value="1"/>
</dbReference>
<dbReference type="PANTHER" id="PTHR43727">
    <property type="entry name" value="DIAMINOPIMELATE DECARBOXYLASE"/>
    <property type="match status" value="1"/>
</dbReference>
<evidence type="ECO:0000256" key="7">
    <source>
        <dbReference type="PIRSR" id="PIRSR600183-50"/>
    </source>
</evidence>
<dbReference type="Proteomes" id="UP000549394">
    <property type="component" value="Unassembled WGS sequence"/>
</dbReference>
<dbReference type="Pfam" id="PF02784">
    <property type="entry name" value="Orn_Arg_deC_N"/>
    <property type="match status" value="1"/>
</dbReference>
<evidence type="ECO:0000259" key="8">
    <source>
        <dbReference type="Pfam" id="PF00278"/>
    </source>
</evidence>
<dbReference type="Gene3D" id="2.40.37.10">
    <property type="entry name" value="Lyase, Ornithine Decarboxylase, Chain A, domain 1"/>
    <property type="match status" value="1"/>
</dbReference>
<evidence type="ECO:0000313" key="10">
    <source>
        <dbReference type="EMBL" id="CAD5114816.1"/>
    </source>
</evidence>
<evidence type="ECO:0000256" key="6">
    <source>
        <dbReference type="ARBA" id="ARBA00037173"/>
    </source>
</evidence>
<dbReference type="GO" id="GO:0009089">
    <property type="term" value="P:lysine biosynthetic process via diaminopimelate"/>
    <property type="evidence" value="ECO:0007669"/>
    <property type="project" value="InterPro"/>
</dbReference>
<proteinExistence type="inferred from homology"/>
<evidence type="ECO:0000256" key="1">
    <source>
        <dbReference type="ARBA" id="ARBA00001933"/>
    </source>
</evidence>
<dbReference type="PROSITE" id="PS00878">
    <property type="entry name" value="ODR_DC_2_1"/>
    <property type="match status" value="1"/>
</dbReference>
<accession>A0A7I8VF74</accession>
<feature type="modified residue" description="N6-(pyridoxal phosphate)lysine" evidence="7">
    <location>
        <position position="49"/>
    </location>
</feature>
<gene>
    <name evidence="10" type="ORF">DGYR_LOCUS3628</name>
</gene>
<evidence type="ECO:0000256" key="4">
    <source>
        <dbReference type="ARBA" id="ARBA00022898"/>
    </source>
</evidence>
<evidence type="ECO:0000313" key="11">
    <source>
        <dbReference type="Proteomes" id="UP000549394"/>
    </source>
</evidence>
<comment type="similarity">
    <text evidence="2">Belongs to the Orn/Lys/Arg decarboxylase class-II family.</text>
</comment>
<feature type="domain" description="Orn/DAP/Arg decarboxylase 2 C-terminal" evidence="8">
    <location>
        <begin position="19"/>
        <end position="361"/>
    </location>
</feature>
<dbReference type="InterPro" id="IPR002986">
    <property type="entry name" value="DAP_deCOOHase_LysA"/>
</dbReference>
<keyword evidence="11" id="KW-1185">Reference proteome</keyword>
<feature type="active site" description="Proton donor" evidence="7">
    <location>
        <position position="334"/>
    </location>
</feature>
<dbReference type="PANTHER" id="PTHR43727:SF2">
    <property type="entry name" value="GROUP IV DECARBOXYLASE"/>
    <property type="match status" value="1"/>
</dbReference>
<dbReference type="HAMAP" id="MF_02120">
    <property type="entry name" value="LysA"/>
    <property type="match status" value="1"/>
</dbReference>
<dbReference type="InterPro" id="IPR000183">
    <property type="entry name" value="Orn/DAP/Arg_de-COase"/>
</dbReference>
<keyword evidence="3" id="KW-0210">Decarboxylase</keyword>
<dbReference type="Gene3D" id="3.20.20.10">
    <property type="entry name" value="Alanine racemase"/>
    <property type="match status" value="1"/>
</dbReference>
<evidence type="ECO:0000259" key="9">
    <source>
        <dbReference type="Pfam" id="PF02784"/>
    </source>
</evidence>
<dbReference type="Pfam" id="PF00278">
    <property type="entry name" value="Orn_DAP_Arg_deC"/>
    <property type="match status" value="1"/>
</dbReference>
<keyword evidence="4 7" id="KW-0663">Pyridoxal phosphate</keyword>
<comment type="function">
    <text evidence="6">Catalyzes the first and rate-limiting step of polyamine biosynthesis that converts ornithine into putrescine, which is the precursor for the polyamines, spermidine and spermine. Polyamines are essential for cell proliferation and are implicated in cellular processes, ranging from DNA replication to apoptosis.</text>
</comment>
<feature type="domain" description="Orn/DAP/Arg decarboxylase 2 N-terminal" evidence="9">
    <location>
        <begin position="33"/>
        <end position="272"/>
    </location>
</feature>
<evidence type="ECO:0000256" key="3">
    <source>
        <dbReference type="ARBA" id="ARBA00022793"/>
    </source>
</evidence>
<dbReference type="PRINTS" id="PR01181">
    <property type="entry name" value="DAPDCRBXLASE"/>
</dbReference>
<keyword evidence="5" id="KW-0456">Lyase</keyword>
<dbReference type="InterPro" id="IPR022644">
    <property type="entry name" value="De-COase2_N"/>
</dbReference>